<protein>
    <submittedName>
        <fullName evidence="2">HEAT repeat domain-containing protein</fullName>
    </submittedName>
</protein>
<dbReference type="InterPro" id="IPR016024">
    <property type="entry name" value="ARM-type_fold"/>
</dbReference>
<evidence type="ECO:0000313" key="3">
    <source>
        <dbReference type="Proteomes" id="UP001596417"/>
    </source>
</evidence>
<organism evidence="2 3">
    <name type="scientific">Halocatena marina</name>
    <dbReference type="NCBI Taxonomy" id="2934937"/>
    <lineage>
        <taxon>Archaea</taxon>
        <taxon>Methanobacteriati</taxon>
        <taxon>Methanobacteriota</taxon>
        <taxon>Stenosarchaea group</taxon>
        <taxon>Halobacteria</taxon>
        <taxon>Halobacteriales</taxon>
        <taxon>Natronomonadaceae</taxon>
        <taxon>Halocatena</taxon>
    </lineage>
</organism>
<reference evidence="2 3" key="1">
    <citation type="journal article" date="2019" name="Int. J. Syst. Evol. Microbiol.">
        <title>The Global Catalogue of Microorganisms (GCM) 10K type strain sequencing project: providing services to taxonomists for standard genome sequencing and annotation.</title>
        <authorList>
            <consortium name="The Broad Institute Genomics Platform"/>
            <consortium name="The Broad Institute Genome Sequencing Center for Infectious Disease"/>
            <person name="Wu L."/>
            <person name="Ma J."/>
        </authorList>
    </citation>
    <scope>NUCLEOTIDE SEQUENCE [LARGE SCALE GENOMIC DNA]</scope>
    <source>
        <strain evidence="2 3">RDMS1</strain>
    </source>
</reference>
<feature type="compositionally biased region" description="Acidic residues" evidence="1">
    <location>
        <begin position="11"/>
        <end position="20"/>
    </location>
</feature>
<evidence type="ECO:0000256" key="1">
    <source>
        <dbReference type="SAM" id="MobiDB-lite"/>
    </source>
</evidence>
<keyword evidence="3" id="KW-1185">Reference proteome</keyword>
<gene>
    <name evidence="2" type="ORF">ACFQL7_05270</name>
</gene>
<dbReference type="SUPFAM" id="SSF48371">
    <property type="entry name" value="ARM repeat"/>
    <property type="match status" value="1"/>
</dbReference>
<dbReference type="Proteomes" id="UP001596417">
    <property type="component" value="Unassembled WGS sequence"/>
</dbReference>
<dbReference type="Gene3D" id="1.25.10.10">
    <property type="entry name" value="Leucine-rich Repeat Variant"/>
    <property type="match status" value="1"/>
</dbReference>
<accession>A0ABD5YJ85</accession>
<sequence length="243" mass="26242">MTTDSSHPLDEIDPESIAPEDIDETEVHTALSSSDPMVRQRGIAVCETLAGDGIDTVRLFLDDVATLAGDSNTVVSLRAISVLDSVAEMDLAALEGRLSDLVGVLDADVVDVQLTGATILGKLVVERSDLLEPYTKQLIEAIHITELDQEIEDVSDVVDDRVTRQTLQEHVMGERSRRMASRRTLINVVVALIEEEPRSAFDAVDSLVTLLDDVDPAVIGGAVNALGELLPSTQMLLHRLAII</sequence>
<dbReference type="AlphaFoldDB" id="A0ABD5YJ85"/>
<dbReference type="EMBL" id="JBHTAX010000001">
    <property type="protein sequence ID" value="MFC7189313.1"/>
    <property type="molecule type" value="Genomic_DNA"/>
</dbReference>
<dbReference type="RefSeq" id="WP_390204828.1">
    <property type="nucleotide sequence ID" value="NZ_JBHSZC010000001.1"/>
</dbReference>
<comment type="caution">
    <text evidence="2">The sequence shown here is derived from an EMBL/GenBank/DDBJ whole genome shotgun (WGS) entry which is preliminary data.</text>
</comment>
<proteinExistence type="predicted"/>
<dbReference type="InterPro" id="IPR011989">
    <property type="entry name" value="ARM-like"/>
</dbReference>
<name>A0ABD5YJ85_9EURY</name>
<evidence type="ECO:0000313" key="2">
    <source>
        <dbReference type="EMBL" id="MFC7189313.1"/>
    </source>
</evidence>
<feature type="region of interest" description="Disordered" evidence="1">
    <location>
        <begin position="1"/>
        <end position="20"/>
    </location>
</feature>